<feature type="compositionally biased region" description="Basic and acidic residues" evidence="1">
    <location>
        <begin position="1577"/>
        <end position="1586"/>
    </location>
</feature>
<dbReference type="EMBL" id="KI280033">
    <property type="protein sequence ID" value="ESA17592.1"/>
    <property type="molecule type" value="Genomic_DNA"/>
</dbReference>
<protein>
    <recommendedName>
        <fullName evidence="2">Sacsin/Nov domain-containing protein</fullName>
    </recommendedName>
</protein>
<proteinExistence type="predicted"/>
<dbReference type="SUPFAM" id="SSF55874">
    <property type="entry name" value="ATPase domain of HSP90 chaperone/DNA topoisomerase II/histidine kinase"/>
    <property type="match status" value="1"/>
</dbReference>
<dbReference type="PANTHER" id="PTHR47839:SF1">
    <property type="entry name" value="DOMAIN PROTEIN, PUTATIVE (AFU_ORTHOLOGUE AFUA_6G04830)-RELATED"/>
    <property type="match status" value="1"/>
</dbReference>
<dbReference type="HOGENOM" id="CLU_001744_1_0_1"/>
<evidence type="ECO:0000259" key="2">
    <source>
        <dbReference type="Pfam" id="PF25794"/>
    </source>
</evidence>
<dbReference type="eggNOG" id="ENOG502QPMA">
    <property type="taxonomic scope" value="Eukaryota"/>
</dbReference>
<dbReference type="Pfam" id="PF12449">
    <property type="entry name" value="DUF3684"/>
    <property type="match status" value="1"/>
</dbReference>
<dbReference type="VEuPathDB" id="FungiDB:RhiirFUN_014576"/>
<feature type="region of interest" description="Disordered" evidence="1">
    <location>
        <begin position="1531"/>
        <end position="1602"/>
    </location>
</feature>
<evidence type="ECO:0000313" key="3">
    <source>
        <dbReference type="EMBL" id="ESA17592.1"/>
    </source>
</evidence>
<accession>U9UD44</accession>
<dbReference type="Gene3D" id="3.30.565.10">
    <property type="entry name" value="Histidine kinase-like ATPase, C-terminal domain"/>
    <property type="match status" value="1"/>
</dbReference>
<feature type="compositionally biased region" description="Basic and acidic residues" evidence="1">
    <location>
        <begin position="1554"/>
        <end position="1567"/>
    </location>
</feature>
<dbReference type="Pfam" id="PF25794">
    <property type="entry name" value="SACS"/>
    <property type="match status" value="1"/>
</dbReference>
<dbReference type="InterPro" id="IPR022155">
    <property type="entry name" value="DUF3684"/>
</dbReference>
<dbReference type="VEuPathDB" id="FungiDB:RhiirFUN_014575"/>
<dbReference type="NCBIfam" id="NF047352">
    <property type="entry name" value="P_loop_sacsin"/>
    <property type="match status" value="1"/>
</dbReference>
<reference evidence="3" key="1">
    <citation type="submission" date="2013-07" db="EMBL/GenBank/DDBJ databases">
        <title>The genome of an arbuscular mycorrhizal fungus provides insights into the evolution of the oldest plant symbiosis.</title>
        <authorList>
            <consortium name="DOE Joint Genome Institute"/>
            <person name="Tisserant E."/>
            <person name="Malbreil M."/>
            <person name="Kuo A."/>
            <person name="Kohler A."/>
            <person name="Symeonidi A."/>
            <person name="Balestrini R."/>
            <person name="Charron P."/>
            <person name="Duensing N."/>
            <person name="Frei-dit-Frey N."/>
            <person name="Gianinazzi-Pearson V."/>
            <person name="Gilbert B."/>
            <person name="Handa Y."/>
            <person name="Hijri M."/>
            <person name="Kaul R."/>
            <person name="Kawaguchi M."/>
            <person name="Krajinski F."/>
            <person name="Lammers P."/>
            <person name="Lapierre D."/>
            <person name="Masclaux F.G."/>
            <person name="Murat C."/>
            <person name="Morin E."/>
            <person name="Ndikumana S."/>
            <person name="Pagni M."/>
            <person name="Petitpierre D."/>
            <person name="Requena N."/>
            <person name="Rosikiewicz P."/>
            <person name="Riley R."/>
            <person name="Saito K."/>
            <person name="San Clemente H."/>
            <person name="Shapiro H."/>
            <person name="van Tuinen D."/>
            <person name="Becard G."/>
            <person name="Bonfante P."/>
            <person name="Paszkowski U."/>
            <person name="Shachar-Hill Y."/>
            <person name="Young J.P."/>
            <person name="Sanders I.R."/>
            <person name="Henrissat B."/>
            <person name="Rensing S.A."/>
            <person name="Grigoriev I.V."/>
            <person name="Corradi N."/>
            <person name="Roux C."/>
            <person name="Martin F."/>
        </authorList>
    </citation>
    <scope>NUCLEOTIDE SEQUENCE</scope>
    <source>
        <strain evidence="3">DAOM 197198</strain>
    </source>
</reference>
<gene>
    <name evidence="3" type="ORF">GLOINDRAFT_21631</name>
</gene>
<dbReference type="InterPro" id="IPR058210">
    <property type="entry name" value="SACS/Nov_dom"/>
</dbReference>
<feature type="compositionally biased region" description="Basic and acidic residues" evidence="1">
    <location>
        <begin position="1531"/>
        <end position="1547"/>
    </location>
</feature>
<name>U9UD44_RHIID</name>
<dbReference type="InterPro" id="IPR036890">
    <property type="entry name" value="HATPase_C_sf"/>
</dbReference>
<evidence type="ECO:0000256" key="1">
    <source>
        <dbReference type="SAM" id="MobiDB-lite"/>
    </source>
</evidence>
<feature type="domain" description="Sacsin/Nov" evidence="2">
    <location>
        <begin position="45"/>
        <end position="156"/>
    </location>
</feature>
<organism evidence="3">
    <name type="scientific">Rhizophagus irregularis (strain DAOM 181602 / DAOM 197198 / MUCL 43194)</name>
    <name type="common">Arbuscular mycorrhizal fungus</name>
    <name type="synonym">Glomus intraradices</name>
    <dbReference type="NCBI Taxonomy" id="747089"/>
    <lineage>
        <taxon>Eukaryota</taxon>
        <taxon>Fungi</taxon>
        <taxon>Fungi incertae sedis</taxon>
        <taxon>Mucoromycota</taxon>
        <taxon>Glomeromycotina</taxon>
        <taxon>Glomeromycetes</taxon>
        <taxon>Glomerales</taxon>
        <taxon>Glomeraceae</taxon>
        <taxon>Rhizophagus</taxon>
    </lineage>
</organism>
<dbReference type="PANTHER" id="PTHR47839">
    <property type="entry name" value="DOMAIN PROTEIN, PUTATIVE (AFU_ORTHOLOGUE AFUA_6G04830)-RELATED"/>
    <property type="match status" value="1"/>
</dbReference>
<sequence>MANKIISIPRFLSSSSSSKIDEDDLRNQVLKNASGEQRVEVNQRHLIDKILARYSAKFVIFRELMQNSDDAKSTKVQIFYETANPGKDIKLKDKIARIKYKNNGFIFRSEDWDRLRKIAEGNPDEQKIGAFGVGFYSLFSICEEPFVTSGKQGMTFYWRGNQLLTKQARINNDDKVWTTFLLDMREKTEEFPEIDELARFLANSLGFTGNLNEVTVYFNNIPVIELSKTIQNSVSMGISSEFDTYSPQKMFHLTSIDVKDVQLTVKKLIIPENMNDWRSLPITNFEMEEVFVSLKIVSGNLDVKVSNAFSNEMERSTKKKPPSKTTIQVIYTGYDEHMSSVNHENIISSIFEDLHPFPNQGRIYIGFPTHQTTGCCIHLAARVERESIDLVDKTLSIYNSELLSLAGTLCRVLYDREMSSLTQLYNDMINVSITNTEEQVIKTFLQWLENQAEHALTHFTFRESTPNAEVSRILESQFFKCSKKILSIYSTNGVLPITDVRIPNPEMERFIKTVPLVPKLMYDRCKKFFMKAKDSLKLIKELSIKDVLFELKSRSLSEEEIVDLLKWWISYRSKGNNVDSLDVKQFMQLARIGNNSQPLNTIHYFLNPDIVPSNMDIPTDVLPYNISKNFTNNKDLETWFKWKELSLVNWARFIVEKPDLERDPNFAREVHITLAKRLSNISPNDKKIICQLFEKKKCIPTKFGMKIPANAYFQDVNLLPDLPTIDFQEPSSVQSLMELLGVRKIVELQLIFDHLLKQGDGDHIQLVKYLSSKFNDLKENEIKILKKKPIWPKENFSESSKDRYVADQLYTPIPLHREFGLPVIDWKGDWNRYTQEGTFLIELGLREFPELQKILKLLTPQKDPQIRAKAFKYFALNFKERYSKDYKSTEINVAFLLCSSGVYAKPTECYINPECMKMNFNVIHQDLLFYSEQFGVQENPSHEKLLKSLIDHPPRDINKAKEIFEYLFLQGNFTSSDWKILGDLNFIPVKDRTKFNAITLKNPRSCFLKCTEYGLREFFTYVNFGEKANVFLRSCGVKSEPSTIEFAELLVKSSRELWNSLNSSDDDRYSNILSRIANEITTIEYNEPGLFRDMKREPILIGIKKICDGERVDQKHLASAKEIFINDDPGYRQIFKPLIAPEDISLERFYKRLGCRSLHESVKETVIPKGAIRETEVSVKIRKTIEERANLFYYDNSRTNILRNEKWLERLKVRTVDQIETCHKLDNNIQIRNDFTTACVLESAELNSWVLFITPNPDYLDISSYICKHIFKSSKLKEYSHFNIILTTPSLSSLEAKGIPVDRLLRSNSSQNVVKQYSQKPAVKSPVVITPQITLNLRNSLRDAIKTCHSNLGSTINSQACTKVVTESESSYCDIIPGHLLFCVGNEQGIELYDAKSANQADILSSSNRAPLIRFLIMLRNIASVFDLELRAIHVFYDNYTNSVAFNRDRSLFFNLKFYIGLHGEECKTKFTSNAMTSWYMTFCHELAHNFIQSHSSEHEMEYERYQDASFNSVQSTFSVMSYEDMFECEESKKPEQSVMEPEKYGEFAEESEEPGKSAKGSEKSAEESEESGESTKGFEEYKESAEEFEESGESARGNLLKNLKKLIQNF</sequence>